<keyword evidence="3" id="KW-1185">Reference proteome</keyword>
<proteinExistence type="predicted"/>
<evidence type="ECO:0000313" key="3">
    <source>
        <dbReference type="Proteomes" id="UP000001564"/>
    </source>
</evidence>
<keyword evidence="1" id="KW-0812">Transmembrane</keyword>
<dbReference type="KEGG" id="cmi:pCM2_0047"/>
<accession>A5CLR0</accession>
<keyword evidence="1" id="KW-0472">Membrane</keyword>
<geneLocation type="plasmid" evidence="2 3">
    <name>pCM2</name>
</geneLocation>
<dbReference type="Proteomes" id="UP000001564">
    <property type="component" value="Plasmid pCM2"/>
</dbReference>
<protein>
    <submittedName>
        <fullName evidence="2">Uncharacterized protein</fullName>
    </submittedName>
</protein>
<feature type="transmembrane region" description="Helical" evidence="1">
    <location>
        <begin position="208"/>
        <end position="230"/>
    </location>
</feature>
<organism evidence="2 3">
    <name type="scientific">Clavibacter michiganensis subsp. michiganensis (strain NCPPB 382)</name>
    <dbReference type="NCBI Taxonomy" id="443906"/>
    <lineage>
        <taxon>Bacteria</taxon>
        <taxon>Bacillati</taxon>
        <taxon>Actinomycetota</taxon>
        <taxon>Actinomycetes</taxon>
        <taxon>Micrococcales</taxon>
        <taxon>Microbacteriaceae</taxon>
        <taxon>Clavibacter</taxon>
    </lineage>
</organism>
<dbReference type="EMBL" id="AM711866">
    <property type="protein sequence ID" value="CAM98531.1"/>
    <property type="molecule type" value="Genomic_DNA"/>
</dbReference>
<name>A5CLR0_CLAM3</name>
<dbReference type="AlphaFoldDB" id="A5CLR0"/>
<feature type="transmembrane region" description="Helical" evidence="1">
    <location>
        <begin position="177"/>
        <end position="202"/>
    </location>
</feature>
<gene>
    <name evidence="2" type="ordered locus">pCM2_0047</name>
</gene>
<evidence type="ECO:0000256" key="1">
    <source>
        <dbReference type="SAM" id="Phobius"/>
    </source>
</evidence>
<sequence>MHSRSFRSIWTYLSHMPVWTDSMQFSVSSSSFSTSWDHRRRSWAAVATITTLSVVGSLMTAAPAANAGEKSIAAAVRDGSFLQDVVDGHITVDQLVDASIAGRAPGAPAPDRATLTRGMTAEVEQLRSTGSVTAWDQMGTDTDLGRPEILRSAAPDAALGTQLSLWHKFKRLFHHWATVRITAPTGGALLGGGTAVGIAAIVAGAFGLLASAIFASIGAVAFITLGSVSLSCNTRHLKYLYIKFPDLGNSHCGN</sequence>
<reference evidence="2 3" key="1">
    <citation type="journal article" date="2008" name="J. Bacteriol.">
        <title>The genome sequence of the tomato-pathogenic actinomycete Clavibacter michiganensis subsp. michiganensis NCPPB382 reveals a large island involved in pathogenicity.</title>
        <authorList>
            <person name="Gartemann K.H."/>
            <person name="Abt B."/>
            <person name="Bekel T."/>
            <person name="Burger A."/>
            <person name="Engemann J."/>
            <person name="Flugel M."/>
            <person name="Gaigalat L."/>
            <person name="Goesmann A."/>
            <person name="Grafen I."/>
            <person name="Kalinowski J."/>
            <person name="Kaup O."/>
            <person name="Kirchner O."/>
            <person name="Krause L."/>
            <person name="Linke B."/>
            <person name="McHardy A."/>
            <person name="Meyer F."/>
            <person name="Pohle S."/>
            <person name="Ruckert C."/>
            <person name="Schneiker S."/>
            <person name="Zellermann E.M."/>
            <person name="Puhler A."/>
            <person name="Eichenlaub R."/>
            <person name="Kaiser O."/>
            <person name="Bartels D."/>
        </authorList>
    </citation>
    <scope>NUCLEOTIDE SEQUENCE [LARGE SCALE GENOMIC DNA]</scope>
    <source>
        <strain evidence="2 3">NCPPB 382</strain>
        <plasmid evidence="2">pCM2</plasmid>
    </source>
</reference>
<dbReference type="HOGENOM" id="CLU_071250_0_0_11"/>
<keyword evidence="2" id="KW-0614">Plasmid</keyword>
<evidence type="ECO:0000313" key="2">
    <source>
        <dbReference type="EMBL" id="CAM98531.1"/>
    </source>
</evidence>
<keyword evidence="1" id="KW-1133">Transmembrane helix</keyword>